<accession>X0V7Z0</accession>
<dbReference type="Pfam" id="PF00932">
    <property type="entry name" value="LTD"/>
    <property type="match status" value="1"/>
</dbReference>
<dbReference type="InterPro" id="IPR001322">
    <property type="entry name" value="Lamin_tail_dom"/>
</dbReference>
<gene>
    <name evidence="2" type="ORF">S01H1_59446</name>
</gene>
<proteinExistence type="predicted"/>
<dbReference type="EMBL" id="BARS01038876">
    <property type="protein sequence ID" value="GAG14284.1"/>
    <property type="molecule type" value="Genomic_DNA"/>
</dbReference>
<organism evidence="2">
    <name type="scientific">marine sediment metagenome</name>
    <dbReference type="NCBI Taxonomy" id="412755"/>
    <lineage>
        <taxon>unclassified sequences</taxon>
        <taxon>metagenomes</taxon>
        <taxon>ecological metagenomes</taxon>
    </lineage>
</organism>
<dbReference type="InterPro" id="IPR036415">
    <property type="entry name" value="Lamin_tail_dom_sf"/>
</dbReference>
<evidence type="ECO:0000259" key="1">
    <source>
        <dbReference type="PROSITE" id="PS51841"/>
    </source>
</evidence>
<dbReference type="AlphaFoldDB" id="X0V7Z0"/>
<sequence>ETAVNVPLELIGLSQSEHTVYVIGKNPDLVIGSDTSRVWQDANDAASITWTVDTSYSLLVINEVLAHSHGEANDLIELYYDGPAPLDLSGMSISDDLCNPTKYVFPGGTTVNPGEYMVLYANYDPGHLGFALSQFGEGVYLYDTVANGGGLIDSIEFGMQLRDFTIGRLGRQRQWKLTQPTIGTENVAQPLGNPATLKINEWFTSGEVLLEDDFIEIYNPHSQTVDMGGMFLTDDPVARPDRHQIKPLSFIAGEG</sequence>
<comment type="caution">
    <text evidence="2">The sequence shown here is derived from an EMBL/GenBank/DDBJ whole genome shotgun (WGS) entry which is preliminary data.</text>
</comment>
<protein>
    <recommendedName>
        <fullName evidence="1">LTD domain-containing protein</fullName>
    </recommendedName>
</protein>
<dbReference type="SUPFAM" id="SSF74853">
    <property type="entry name" value="Lamin A/C globular tail domain"/>
    <property type="match status" value="2"/>
</dbReference>
<feature type="non-terminal residue" evidence="2">
    <location>
        <position position="1"/>
    </location>
</feature>
<name>X0V7Z0_9ZZZZ</name>
<dbReference type="PROSITE" id="PS51841">
    <property type="entry name" value="LTD"/>
    <property type="match status" value="1"/>
</dbReference>
<reference evidence="2" key="1">
    <citation type="journal article" date="2014" name="Front. Microbiol.">
        <title>High frequency of phylogenetically diverse reductive dehalogenase-homologous genes in deep subseafloor sedimentary metagenomes.</title>
        <authorList>
            <person name="Kawai M."/>
            <person name="Futagami T."/>
            <person name="Toyoda A."/>
            <person name="Takaki Y."/>
            <person name="Nishi S."/>
            <person name="Hori S."/>
            <person name="Arai W."/>
            <person name="Tsubouchi T."/>
            <person name="Morono Y."/>
            <person name="Uchiyama I."/>
            <person name="Ito T."/>
            <person name="Fujiyama A."/>
            <person name="Inagaki F."/>
            <person name="Takami H."/>
        </authorList>
    </citation>
    <scope>NUCLEOTIDE SEQUENCE</scope>
    <source>
        <strain evidence="2">Expedition CK06-06</strain>
    </source>
</reference>
<evidence type="ECO:0000313" key="2">
    <source>
        <dbReference type="EMBL" id="GAG14284.1"/>
    </source>
</evidence>
<feature type="non-terminal residue" evidence="2">
    <location>
        <position position="255"/>
    </location>
</feature>
<feature type="domain" description="LTD" evidence="1">
    <location>
        <begin position="49"/>
        <end position="181"/>
    </location>
</feature>